<evidence type="ECO:0000256" key="7">
    <source>
        <dbReference type="SAM" id="MobiDB-lite"/>
    </source>
</evidence>
<feature type="compositionally biased region" description="Basic and acidic residues" evidence="7">
    <location>
        <begin position="24"/>
        <end position="34"/>
    </location>
</feature>
<organism evidence="8 9">
    <name type="scientific">Geranomyces variabilis</name>
    <dbReference type="NCBI Taxonomy" id="109894"/>
    <lineage>
        <taxon>Eukaryota</taxon>
        <taxon>Fungi</taxon>
        <taxon>Fungi incertae sedis</taxon>
        <taxon>Chytridiomycota</taxon>
        <taxon>Chytridiomycota incertae sedis</taxon>
        <taxon>Chytridiomycetes</taxon>
        <taxon>Spizellomycetales</taxon>
        <taxon>Powellomycetaceae</taxon>
        <taxon>Geranomyces</taxon>
    </lineage>
</organism>
<dbReference type="PANTHER" id="PTHR11501">
    <property type="entry name" value="MICROTUBULE-ASSOCIATED PROTEIN"/>
    <property type="match status" value="1"/>
</dbReference>
<comment type="caution">
    <text evidence="8">The sequence shown here is derived from an EMBL/GenBank/DDBJ whole genome shotgun (WGS) entry which is preliminary data.</text>
</comment>
<keyword evidence="6" id="KW-0493">Microtubule</keyword>
<dbReference type="GO" id="GO:0000226">
    <property type="term" value="P:microtubule cytoskeleton organization"/>
    <property type="evidence" value="ECO:0007669"/>
    <property type="project" value="TreeGrafter"/>
</dbReference>
<dbReference type="PROSITE" id="PS00229">
    <property type="entry name" value="TAU_MAP_1"/>
    <property type="match status" value="1"/>
</dbReference>
<comment type="subcellular location">
    <subcellularLocation>
        <location evidence="1 6">Cytoplasm</location>
        <location evidence="1 6">Cytoskeleton</location>
    </subcellularLocation>
</comment>
<protein>
    <recommendedName>
        <fullName evidence="6">Microtubule-associated protein</fullName>
    </recommendedName>
</protein>
<keyword evidence="2 6" id="KW-0963">Cytoplasm</keyword>
<evidence type="ECO:0000256" key="3">
    <source>
        <dbReference type="ARBA" id="ARBA00022553"/>
    </source>
</evidence>
<sequence length="124" mass="12942">MSSNAASPAGRTANVSSRVGSLENIHHKPSGGEKKIFSEKVKYSNVTSKIGSLENLHHAPGGGDKKVTTNKLDFAGRAKAKVGSLDNIATPQKKGTLEADAKANPRLAHAISAYKKKEKAAPPA</sequence>
<gene>
    <name evidence="8" type="ORF">HDU87_001090</name>
</gene>
<dbReference type="Proteomes" id="UP001212152">
    <property type="component" value="Unassembled WGS sequence"/>
</dbReference>
<evidence type="ECO:0000256" key="6">
    <source>
        <dbReference type="RuleBase" id="RU000686"/>
    </source>
</evidence>
<feature type="region of interest" description="Disordered" evidence="7">
    <location>
        <begin position="1"/>
        <end position="34"/>
    </location>
</feature>
<evidence type="ECO:0000256" key="5">
    <source>
        <dbReference type="ARBA" id="ARBA00023212"/>
    </source>
</evidence>
<proteinExistence type="predicted"/>
<evidence type="ECO:0000256" key="4">
    <source>
        <dbReference type="ARBA" id="ARBA00022737"/>
    </source>
</evidence>
<keyword evidence="9" id="KW-1185">Reference proteome</keyword>
<keyword evidence="5 6" id="KW-0206">Cytoskeleton</keyword>
<keyword evidence="3" id="KW-0597">Phosphoprotein</keyword>
<dbReference type="Pfam" id="PF00418">
    <property type="entry name" value="Tubulin-binding"/>
    <property type="match status" value="3"/>
</dbReference>
<keyword evidence="4" id="KW-0677">Repeat</keyword>
<dbReference type="EMBL" id="JADGJQ010000012">
    <property type="protein sequence ID" value="KAJ3181481.1"/>
    <property type="molecule type" value="Genomic_DNA"/>
</dbReference>
<dbReference type="GO" id="GO:0008017">
    <property type="term" value="F:microtubule binding"/>
    <property type="evidence" value="ECO:0007669"/>
    <property type="project" value="InterPro"/>
</dbReference>
<dbReference type="PANTHER" id="PTHR11501:SF18">
    <property type="entry name" value="MICROTUBULE-ASSOCIATED PROTEIN"/>
    <property type="match status" value="1"/>
</dbReference>
<dbReference type="AlphaFoldDB" id="A0AAD5TND5"/>
<accession>A0AAD5TND5</accession>
<dbReference type="InterPro" id="IPR027324">
    <property type="entry name" value="MAP2/MAP4/Tau"/>
</dbReference>
<dbReference type="InterPro" id="IPR001084">
    <property type="entry name" value="MAP_tubulin-bd_rpt"/>
</dbReference>
<name>A0AAD5TND5_9FUNG</name>
<evidence type="ECO:0000313" key="8">
    <source>
        <dbReference type="EMBL" id="KAJ3181481.1"/>
    </source>
</evidence>
<evidence type="ECO:0000256" key="2">
    <source>
        <dbReference type="ARBA" id="ARBA00022490"/>
    </source>
</evidence>
<evidence type="ECO:0000313" key="9">
    <source>
        <dbReference type="Proteomes" id="UP001212152"/>
    </source>
</evidence>
<reference evidence="8" key="1">
    <citation type="submission" date="2020-05" db="EMBL/GenBank/DDBJ databases">
        <title>Phylogenomic resolution of chytrid fungi.</title>
        <authorList>
            <person name="Stajich J.E."/>
            <person name="Amses K."/>
            <person name="Simmons R."/>
            <person name="Seto K."/>
            <person name="Myers J."/>
            <person name="Bonds A."/>
            <person name="Quandt C.A."/>
            <person name="Barry K."/>
            <person name="Liu P."/>
            <person name="Grigoriev I."/>
            <person name="Longcore J.E."/>
            <person name="James T.Y."/>
        </authorList>
    </citation>
    <scope>NUCLEOTIDE SEQUENCE</scope>
    <source>
        <strain evidence="8">JEL0379</strain>
    </source>
</reference>
<evidence type="ECO:0000256" key="1">
    <source>
        <dbReference type="ARBA" id="ARBA00004245"/>
    </source>
</evidence>
<dbReference type="PROSITE" id="PS51491">
    <property type="entry name" value="TAU_MAP_2"/>
    <property type="match status" value="1"/>
</dbReference>
<dbReference type="GO" id="GO:0005874">
    <property type="term" value="C:microtubule"/>
    <property type="evidence" value="ECO:0007669"/>
    <property type="project" value="UniProtKB-KW"/>
</dbReference>